<dbReference type="Pfam" id="PF01554">
    <property type="entry name" value="MatE"/>
    <property type="match status" value="2"/>
</dbReference>
<dbReference type="InterPro" id="IPR050222">
    <property type="entry name" value="MATE_MdtK"/>
</dbReference>
<feature type="transmembrane region" description="Helical" evidence="7">
    <location>
        <begin position="180"/>
        <end position="202"/>
    </location>
</feature>
<keyword evidence="9" id="KW-1185">Reference proteome</keyword>
<keyword evidence="7" id="KW-1133">Transmembrane helix</keyword>
<dbReference type="EMBL" id="CP099837">
    <property type="protein sequence ID" value="USY18449.1"/>
    <property type="molecule type" value="Genomic_DNA"/>
</dbReference>
<organism evidence="8 9">
    <name type="scientific">Nocardiopsis exhalans</name>
    <dbReference type="NCBI Taxonomy" id="163604"/>
    <lineage>
        <taxon>Bacteria</taxon>
        <taxon>Bacillati</taxon>
        <taxon>Actinomycetota</taxon>
        <taxon>Actinomycetes</taxon>
        <taxon>Streptosporangiales</taxon>
        <taxon>Nocardiopsidaceae</taxon>
        <taxon>Nocardiopsis</taxon>
    </lineage>
</organism>
<dbReference type="InterPro" id="IPR002528">
    <property type="entry name" value="MATE_fam"/>
</dbReference>
<feature type="transmembrane region" description="Helical" evidence="7">
    <location>
        <begin position="208"/>
        <end position="232"/>
    </location>
</feature>
<feature type="transmembrane region" description="Helical" evidence="7">
    <location>
        <begin position="367"/>
        <end position="385"/>
    </location>
</feature>
<feature type="transmembrane region" description="Helical" evidence="7">
    <location>
        <begin position="405"/>
        <end position="424"/>
    </location>
</feature>
<name>A0ABY5D2A2_9ACTN</name>
<evidence type="ECO:0000256" key="7">
    <source>
        <dbReference type="SAM" id="Phobius"/>
    </source>
</evidence>
<keyword evidence="7" id="KW-0812">Transmembrane</keyword>
<evidence type="ECO:0000256" key="6">
    <source>
        <dbReference type="SAM" id="MobiDB-lite"/>
    </source>
</evidence>
<keyword evidence="4" id="KW-0813">Transport</keyword>
<feature type="transmembrane region" description="Helical" evidence="7">
    <location>
        <begin position="39"/>
        <end position="61"/>
    </location>
</feature>
<feature type="transmembrane region" description="Helical" evidence="7">
    <location>
        <begin position="430"/>
        <end position="449"/>
    </location>
</feature>
<feature type="transmembrane region" description="Helical" evidence="7">
    <location>
        <begin position="67"/>
        <end position="88"/>
    </location>
</feature>
<protein>
    <recommendedName>
        <fullName evidence="3">Probable multidrug resistance protein NorM</fullName>
    </recommendedName>
    <alternativeName>
        <fullName evidence="5">Multidrug-efflux transporter</fullName>
    </alternativeName>
</protein>
<evidence type="ECO:0000256" key="5">
    <source>
        <dbReference type="ARBA" id="ARBA00031636"/>
    </source>
</evidence>
<feature type="transmembrane region" description="Helical" evidence="7">
    <location>
        <begin position="259"/>
        <end position="282"/>
    </location>
</feature>
<proteinExistence type="inferred from homology"/>
<comment type="function">
    <text evidence="1">Multidrug efflux pump.</text>
</comment>
<keyword evidence="7" id="KW-0472">Membrane</keyword>
<dbReference type="RefSeq" id="WP_254417844.1">
    <property type="nucleotide sequence ID" value="NZ_BAAAJB010000035.1"/>
</dbReference>
<evidence type="ECO:0000256" key="4">
    <source>
        <dbReference type="ARBA" id="ARBA00022448"/>
    </source>
</evidence>
<feature type="transmembrane region" description="Helical" evidence="7">
    <location>
        <begin position="143"/>
        <end position="160"/>
    </location>
</feature>
<evidence type="ECO:0000313" key="8">
    <source>
        <dbReference type="EMBL" id="USY18449.1"/>
    </source>
</evidence>
<dbReference type="Proteomes" id="UP001055940">
    <property type="component" value="Chromosome"/>
</dbReference>
<sequence length="469" mass="48351">MSATPGSAQTPQVPQGPAESPELPKEPGLIARRIAGKALPLYLSMLSTLIGSAVTAAVLGNTSTVELAAYALVLAVFNPMIMVVHGTLRGSMPFFAENEDSPRALAPVVRDSLWLSLFLGGVGGLLILAVPVGARLIGVAEPTVAALGLYPLLMAGYVVLASVKNSTTVLMVALGHTKAVLALSLTAVALSLILTPLLVLGLGPFPELGLLGAGLAMLSMNVLTLGLNFAVVRRVTVLRGHRIGFGRPRWSGIGRMAKVGLPSGSTLLIKSGSLSVLAVVVARIGPQEAAVHQLVAVLLGMSFISCVAVGQATVPFTVRASRARSGTLVVRTVLASYLVSVPVVLISGALLWWAAGPLVWLFTDDPRVHAGVVALVPLLCLVGLLDALQSAPNSGMLGLKDTRPAVYAFAFSYGLLALVSVPAVELGGLTGLWSASAAAVASLVLLQWISFGRMCRKVGPSVTENPSTR</sequence>
<evidence type="ECO:0000256" key="1">
    <source>
        <dbReference type="ARBA" id="ARBA00003408"/>
    </source>
</evidence>
<feature type="transmembrane region" description="Helical" evidence="7">
    <location>
        <begin position="294"/>
        <end position="316"/>
    </location>
</feature>
<reference evidence="8" key="1">
    <citation type="submission" date="2022-06" db="EMBL/GenBank/DDBJ databases">
        <authorList>
            <person name="Ping M."/>
        </authorList>
    </citation>
    <scope>NUCLEOTIDE SEQUENCE</scope>
    <source>
        <strain evidence="8">JCM11759T</strain>
    </source>
</reference>
<evidence type="ECO:0000256" key="2">
    <source>
        <dbReference type="ARBA" id="ARBA00010199"/>
    </source>
</evidence>
<evidence type="ECO:0000313" key="9">
    <source>
        <dbReference type="Proteomes" id="UP001055940"/>
    </source>
</evidence>
<comment type="similarity">
    <text evidence="2">Belongs to the multi antimicrobial extrusion (MATE) (TC 2.A.66.1) family.</text>
</comment>
<dbReference type="PANTHER" id="PTHR43298">
    <property type="entry name" value="MULTIDRUG RESISTANCE PROTEIN NORM-RELATED"/>
    <property type="match status" value="1"/>
</dbReference>
<accession>A0ABY5D2A2</accession>
<feature type="transmembrane region" description="Helical" evidence="7">
    <location>
        <begin position="113"/>
        <end position="137"/>
    </location>
</feature>
<feature type="region of interest" description="Disordered" evidence="6">
    <location>
        <begin position="1"/>
        <end position="25"/>
    </location>
</feature>
<feature type="transmembrane region" description="Helical" evidence="7">
    <location>
        <begin position="328"/>
        <end position="355"/>
    </location>
</feature>
<feature type="compositionally biased region" description="Polar residues" evidence="6">
    <location>
        <begin position="1"/>
        <end position="13"/>
    </location>
</feature>
<gene>
    <name evidence="8" type="ORF">NE857_24530</name>
</gene>
<evidence type="ECO:0000256" key="3">
    <source>
        <dbReference type="ARBA" id="ARBA00020268"/>
    </source>
</evidence>
<dbReference type="PANTHER" id="PTHR43298:SF2">
    <property type="entry name" value="FMN_FAD EXPORTER YEEO-RELATED"/>
    <property type="match status" value="1"/>
</dbReference>